<dbReference type="EMBL" id="HE796683">
    <property type="protein sequence ID" value="CCH02890.1"/>
    <property type="molecule type" value="Genomic_DNA"/>
</dbReference>
<reference evidence="3 4" key="1">
    <citation type="journal article" date="2012" name="J. Bacteriol.">
        <title>Genome Sequence of Fibrella aestuarina BUZ 2T, a Filamentous Marine Bacterium.</title>
        <authorList>
            <person name="Filippini M."/>
            <person name="Qi W."/>
            <person name="Blom J."/>
            <person name="Goesmann A."/>
            <person name="Smits T.H."/>
            <person name="Bagheri H.C."/>
        </authorList>
    </citation>
    <scope>NUCLEOTIDE SEQUENCE [LARGE SCALE GENOMIC DNA]</scope>
    <source>
        <strain evidence="4">BUZ 2T</strain>
    </source>
</reference>
<feature type="signal peptide" evidence="2">
    <location>
        <begin position="1"/>
        <end position="20"/>
    </location>
</feature>
<dbReference type="RefSeq" id="WP_015333989.1">
    <property type="nucleotide sequence ID" value="NC_020054.1"/>
</dbReference>
<keyword evidence="4" id="KW-1185">Reference proteome</keyword>
<protein>
    <submittedName>
        <fullName evidence="3">Uncharacterized protein</fullName>
    </submittedName>
</protein>
<evidence type="ECO:0000256" key="1">
    <source>
        <dbReference type="SAM" id="Phobius"/>
    </source>
</evidence>
<sequence length="60" mass="6172">MIKLTFSALCFLSVASSAFAQVHRDGGGNESTGIDFLSLGIGVVVGLVIGYLLGSRRKAA</sequence>
<keyword evidence="1" id="KW-0472">Membrane</keyword>
<proteinExistence type="predicted"/>
<gene>
    <name evidence="3" type="ORF">FAES_4891</name>
</gene>
<organism evidence="3 4">
    <name type="scientific">Fibrella aestuarina BUZ 2</name>
    <dbReference type="NCBI Taxonomy" id="1166018"/>
    <lineage>
        <taxon>Bacteria</taxon>
        <taxon>Pseudomonadati</taxon>
        <taxon>Bacteroidota</taxon>
        <taxon>Cytophagia</taxon>
        <taxon>Cytophagales</taxon>
        <taxon>Spirosomataceae</taxon>
        <taxon>Fibrella</taxon>
    </lineage>
</organism>
<evidence type="ECO:0000256" key="2">
    <source>
        <dbReference type="SAM" id="SignalP"/>
    </source>
</evidence>
<dbReference type="Proteomes" id="UP000011058">
    <property type="component" value="Chromosome"/>
</dbReference>
<evidence type="ECO:0000313" key="4">
    <source>
        <dbReference type="Proteomes" id="UP000011058"/>
    </source>
</evidence>
<feature type="chain" id="PRO_5003630713" evidence="2">
    <location>
        <begin position="21"/>
        <end position="60"/>
    </location>
</feature>
<keyword evidence="1" id="KW-1133">Transmembrane helix</keyword>
<accession>I0KFI7</accession>
<keyword evidence="1" id="KW-0812">Transmembrane</keyword>
<name>I0KFI7_9BACT</name>
<evidence type="ECO:0000313" key="3">
    <source>
        <dbReference type="EMBL" id="CCH02890.1"/>
    </source>
</evidence>
<dbReference type="AlphaFoldDB" id="I0KFI7"/>
<keyword evidence="2" id="KW-0732">Signal</keyword>
<dbReference type="HOGENOM" id="CLU_2934694_0_0_10"/>
<dbReference type="KEGG" id="fae:FAES_4891"/>
<feature type="transmembrane region" description="Helical" evidence="1">
    <location>
        <begin position="36"/>
        <end position="54"/>
    </location>
</feature>